<dbReference type="PANTHER" id="PTHR10744">
    <property type="entry name" value="40S RIBOSOMAL PROTEIN S11 FAMILY MEMBER"/>
    <property type="match status" value="1"/>
</dbReference>
<comment type="subunit">
    <text evidence="6">Part of the 30S ribosomal subunit.</text>
</comment>
<dbReference type="PANTHER" id="PTHR10744:SF1">
    <property type="entry name" value="SMALL RIBOSOMAL SUBUNIT PROTEIN US17M"/>
    <property type="match status" value="1"/>
</dbReference>
<gene>
    <name evidence="6 7" type="primary">rpsQ</name>
    <name evidence="7" type="ORF">COV84_00475</name>
</gene>
<dbReference type="SUPFAM" id="SSF50249">
    <property type="entry name" value="Nucleic acid-binding proteins"/>
    <property type="match status" value="1"/>
</dbReference>
<dbReference type="InterPro" id="IPR019984">
    <property type="entry name" value="Ribosomal_uS17_bact/chlr"/>
</dbReference>
<name>A0A2H0KU03_9BACT</name>
<dbReference type="Gene3D" id="2.40.50.140">
    <property type="entry name" value="Nucleic acid-binding proteins"/>
    <property type="match status" value="1"/>
</dbReference>
<evidence type="ECO:0000313" key="8">
    <source>
        <dbReference type="Proteomes" id="UP000229317"/>
    </source>
</evidence>
<dbReference type="GO" id="GO:0022627">
    <property type="term" value="C:cytosolic small ribosomal subunit"/>
    <property type="evidence" value="ECO:0007669"/>
    <property type="project" value="UniProtKB-UniRule"/>
</dbReference>
<dbReference type="NCBIfam" id="NF004123">
    <property type="entry name" value="PRK05610.1"/>
    <property type="match status" value="1"/>
</dbReference>
<evidence type="ECO:0000256" key="4">
    <source>
        <dbReference type="ARBA" id="ARBA00022980"/>
    </source>
</evidence>
<evidence type="ECO:0000256" key="1">
    <source>
        <dbReference type="ARBA" id="ARBA00010254"/>
    </source>
</evidence>
<dbReference type="EMBL" id="PCVO01000005">
    <property type="protein sequence ID" value="PIQ75577.1"/>
    <property type="molecule type" value="Genomic_DNA"/>
</dbReference>
<comment type="caution">
    <text evidence="7">The sequence shown here is derived from an EMBL/GenBank/DDBJ whole genome shotgun (WGS) entry which is preliminary data.</text>
</comment>
<evidence type="ECO:0000256" key="3">
    <source>
        <dbReference type="ARBA" id="ARBA00022884"/>
    </source>
</evidence>
<dbReference type="Proteomes" id="UP000229317">
    <property type="component" value="Unassembled WGS sequence"/>
</dbReference>
<proteinExistence type="inferred from homology"/>
<dbReference type="InterPro" id="IPR012340">
    <property type="entry name" value="NA-bd_OB-fold"/>
</dbReference>
<dbReference type="NCBIfam" id="TIGR03635">
    <property type="entry name" value="uS17_bact"/>
    <property type="match status" value="1"/>
</dbReference>
<dbReference type="AlphaFoldDB" id="A0A2H0KU03"/>
<dbReference type="InterPro" id="IPR000266">
    <property type="entry name" value="Ribosomal_uS17"/>
</dbReference>
<evidence type="ECO:0000256" key="6">
    <source>
        <dbReference type="HAMAP-Rule" id="MF_01345"/>
    </source>
</evidence>
<evidence type="ECO:0000256" key="5">
    <source>
        <dbReference type="ARBA" id="ARBA00023274"/>
    </source>
</evidence>
<keyword evidence="4 6" id="KW-0689">Ribosomal protein</keyword>
<dbReference type="GO" id="GO:0006412">
    <property type="term" value="P:translation"/>
    <property type="evidence" value="ECO:0007669"/>
    <property type="project" value="UniProtKB-UniRule"/>
</dbReference>
<dbReference type="GO" id="GO:0019843">
    <property type="term" value="F:rRNA binding"/>
    <property type="evidence" value="ECO:0007669"/>
    <property type="project" value="UniProtKB-UniRule"/>
</dbReference>
<dbReference type="PRINTS" id="PR00973">
    <property type="entry name" value="RIBOSOMALS17"/>
</dbReference>
<comment type="function">
    <text evidence="6">One of the primary rRNA binding proteins, it binds specifically to the 5'-end of 16S ribosomal RNA.</text>
</comment>
<dbReference type="Pfam" id="PF00366">
    <property type="entry name" value="Ribosomal_S17"/>
    <property type="match status" value="1"/>
</dbReference>
<sequence>MEKNNSKIIKKLRGVVVSDKMSKTVVVAVTRLKLHPKYKKQYKVTTKYKAHDEKGEYHTGDKIIIAECRPFSKDKRWRIKGFVQNSKPSGE</sequence>
<keyword evidence="3 6" id="KW-0694">RNA-binding</keyword>
<keyword evidence="5 6" id="KW-0687">Ribonucleoprotein</keyword>
<reference evidence="7 8" key="1">
    <citation type="submission" date="2017-09" db="EMBL/GenBank/DDBJ databases">
        <title>Depth-based differentiation of microbial function through sediment-hosted aquifers and enrichment of novel symbionts in the deep terrestrial subsurface.</title>
        <authorList>
            <person name="Probst A.J."/>
            <person name="Ladd B."/>
            <person name="Jarett J.K."/>
            <person name="Geller-Mcgrath D.E."/>
            <person name="Sieber C.M."/>
            <person name="Emerson J.B."/>
            <person name="Anantharaman K."/>
            <person name="Thomas B.C."/>
            <person name="Malmstrom R."/>
            <person name="Stieglmeier M."/>
            <person name="Klingl A."/>
            <person name="Woyke T."/>
            <person name="Ryan C.M."/>
            <person name="Banfield J.F."/>
        </authorList>
    </citation>
    <scope>NUCLEOTIDE SEQUENCE [LARGE SCALE GENOMIC DNA]</scope>
    <source>
        <strain evidence="7">CG11_big_fil_rev_8_21_14_0_20_40_15</strain>
    </source>
</reference>
<organism evidence="7 8">
    <name type="scientific">Candidatus Portnoybacteria bacterium CG11_big_fil_rev_8_21_14_0_20_40_15</name>
    <dbReference type="NCBI Taxonomy" id="1974817"/>
    <lineage>
        <taxon>Bacteria</taxon>
        <taxon>Candidatus Portnoyibacteriota</taxon>
    </lineage>
</organism>
<evidence type="ECO:0000256" key="2">
    <source>
        <dbReference type="ARBA" id="ARBA00022730"/>
    </source>
</evidence>
<accession>A0A2H0KU03</accession>
<dbReference type="GO" id="GO:0003735">
    <property type="term" value="F:structural constituent of ribosome"/>
    <property type="evidence" value="ECO:0007669"/>
    <property type="project" value="UniProtKB-UniRule"/>
</dbReference>
<dbReference type="CDD" id="cd00364">
    <property type="entry name" value="Ribosomal_uS17"/>
    <property type="match status" value="1"/>
</dbReference>
<comment type="similarity">
    <text evidence="1 6">Belongs to the universal ribosomal protein uS17 family.</text>
</comment>
<evidence type="ECO:0000313" key="7">
    <source>
        <dbReference type="EMBL" id="PIQ75577.1"/>
    </source>
</evidence>
<protein>
    <recommendedName>
        <fullName evidence="6">Small ribosomal subunit protein uS17</fullName>
    </recommendedName>
</protein>
<dbReference type="HAMAP" id="MF_01345_B">
    <property type="entry name" value="Ribosomal_uS17_B"/>
    <property type="match status" value="1"/>
</dbReference>
<keyword evidence="2 6" id="KW-0699">rRNA-binding</keyword>